<evidence type="ECO:0000256" key="11">
    <source>
        <dbReference type="ARBA" id="ARBA00023268"/>
    </source>
</evidence>
<evidence type="ECO:0000256" key="3">
    <source>
        <dbReference type="ARBA" id="ARBA00022630"/>
    </source>
</evidence>
<comment type="catalytic activity">
    <reaction evidence="13 14">
        <text>FMN + ATP + H(+) = FAD + diphosphate</text>
        <dbReference type="Rhea" id="RHEA:17237"/>
        <dbReference type="ChEBI" id="CHEBI:15378"/>
        <dbReference type="ChEBI" id="CHEBI:30616"/>
        <dbReference type="ChEBI" id="CHEBI:33019"/>
        <dbReference type="ChEBI" id="CHEBI:57692"/>
        <dbReference type="ChEBI" id="CHEBI:58210"/>
        <dbReference type="EC" id="2.7.7.2"/>
    </reaction>
</comment>
<dbReference type="Pfam" id="PF01687">
    <property type="entry name" value="Flavokinase"/>
    <property type="match status" value="1"/>
</dbReference>
<dbReference type="PANTHER" id="PTHR22749:SF6">
    <property type="entry name" value="RIBOFLAVIN KINASE"/>
    <property type="match status" value="1"/>
</dbReference>
<evidence type="ECO:0000313" key="19">
    <source>
        <dbReference type="Proteomes" id="UP000270112"/>
    </source>
</evidence>
<dbReference type="PIRSF" id="PIRSF004491">
    <property type="entry name" value="FAD_Synth"/>
    <property type="match status" value="1"/>
</dbReference>
<comment type="catalytic activity">
    <reaction evidence="12 14">
        <text>riboflavin + ATP = FMN + ADP + H(+)</text>
        <dbReference type="Rhea" id="RHEA:14357"/>
        <dbReference type="ChEBI" id="CHEBI:15378"/>
        <dbReference type="ChEBI" id="CHEBI:30616"/>
        <dbReference type="ChEBI" id="CHEBI:57986"/>
        <dbReference type="ChEBI" id="CHEBI:58210"/>
        <dbReference type="ChEBI" id="CHEBI:456216"/>
        <dbReference type="EC" id="2.7.1.26"/>
    </reaction>
</comment>
<organism evidence="17 19">
    <name type="scientific">Eggerthella sinensis</name>
    <dbReference type="NCBI Taxonomy" id="242230"/>
    <lineage>
        <taxon>Bacteria</taxon>
        <taxon>Bacillati</taxon>
        <taxon>Actinomycetota</taxon>
        <taxon>Coriobacteriia</taxon>
        <taxon>Eggerthellales</taxon>
        <taxon>Eggerthellaceae</taxon>
        <taxon>Eggerthella</taxon>
    </lineage>
</organism>
<dbReference type="Pfam" id="PF06574">
    <property type="entry name" value="FAD_syn"/>
    <property type="match status" value="1"/>
</dbReference>
<comment type="pathway">
    <text evidence="1 14">Cofactor biosynthesis; FAD biosynthesis; FAD from FMN: step 1/1.</text>
</comment>
<proteinExistence type="inferred from homology"/>
<keyword evidence="10 14" id="KW-0067">ATP-binding</keyword>
<dbReference type="SMART" id="SM00904">
    <property type="entry name" value="Flavokinase"/>
    <property type="match status" value="1"/>
</dbReference>
<accession>A0A3N0IX68</accession>
<evidence type="ECO:0000256" key="14">
    <source>
        <dbReference type="PIRNR" id="PIRNR004491"/>
    </source>
</evidence>
<evidence type="ECO:0000256" key="9">
    <source>
        <dbReference type="ARBA" id="ARBA00022827"/>
    </source>
</evidence>
<evidence type="ECO:0000256" key="13">
    <source>
        <dbReference type="ARBA" id="ARBA00049494"/>
    </source>
</evidence>
<keyword evidence="6 14" id="KW-0548">Nucleotidyltransferase</keyword>
<dbReference type="PANTHER" id="PTHR22749">
    <property type="entry name" value="RIBOFLAVIN KINASE/FMN ADENYLYLTRANSFERASE"/>
    <property type="match status" value="1"/>
</dbReference>
<keyword evidence="8 14" id="KW-0418">Kinase</keyword>
<evidence type="ECO:0000256" key="4">
    <source>
        <dbReference type="ARBA" id="ARBA00022643"/>
    </source>
</evidence>
<dbReference type="UniPathway" id="UPA00276">
    <property type="reaction ID" value="UER00406"/>
</dbReference>
<gene>
    <name evidence="17" type="primary">ribF</name>
    <name evidence="16" type="ORF">C1876_13880</name>
    <name evidence="17" type="ORF">DMP09_08950</name>
</gene>
<dbReference type="UniPathway" id="UPA00277">
    <property type="reaction ID" value="UER00407"/>
</dbReference>
<keyword evidence="3 14" id="KW-0285">Flavoprotein</keyword>
<evidence type="ECO:0000256" key="12">
    <source>
        <dbReference type="ARBA" id="ARBA00047880"/>
    </source>
</evidence>
<comment type="pathway">
    <text evidence="2 14">Cofactor biosynthesis; FMN biosynthesis; FMN from riboflavin (ATP route): step 1/1.</text>
</comment>
<dbReference type="GO" id="GO:0009398">
    <property type="term" value="P:FMN biosynthetic process"/>
    <property type="evidence" value="ECO:0007669"/>
    <property type="project" value="UniProtKB-UniRule"/>
</dbReference>
<evidence type="ECO:0000313" key="16">
    <source>
        <dbReference type="EMBL" id="RDB66800.1"/>
    </source>
</evidence>
<dbReference type="SUPFAM" id="SSF52374">
    <property type="entry name" value="Nucleotidylyl transferase"/>
    <property type="match status" value="1"/>
</dbReference>
<dbReference type="EMBL" id="PPTT01000028">
    <property type="protein sequence ID" value="RDB66800.1"/>
    <property type="molecule type" value="Genomic_DNA"/>
</dbReference>
<evidence type="ECO:0000313" key="18">
    <source>
        <dbReference type="Proteomes" id="UP000253817"/>
    </source>
</evidence>
<dbReference type="GO" id="GO:0006747">
    <property type="term" value="P:FAD biosynthetic process"/>
    <property type="evidence" value="ECO:0007669"/>
    <property type="project" value="UniProtKB-UniRule"/>
</dbReference>
<dbReference type="Gene3D" id="2.40.30.30">
    <property type="entry name" value="Riboflavin kinase-like"/>
    <property type="match status" value="1"/>
</dbReference>
<evidence type="ECO:0000256" key="10">
    <source>
        <dbReference type="ARBA" id="ARBA00022840"/>
    </source>
</evidence>
<dbReference type="SUPFAM" id="SSF82114">
    <property type="entry name" value="Riboflavin kinase-like"/>
    <property type="match status" value="1"/>
</dbReference>
<comment type="caution">
    <text evidence="17">The sequence shown here is derived from an EMBL/GenBank/DDBJ whole genome shotgun (WGS) entry which is preliminary data.</text>
</comment>
<dbReference type="GO" id="GO:0003919">
    <property type="term" value="F:FMN adenylyltransferase activity"/>
    <property type="evidence" value="ECO:0007669"/>
    <property type="project" value="UniProtKB-UniRule"/>
</dbReference>
<reference evidence="17" key="3">
    <citation type="journal article" date="2019" name="Microbiol. Resour. Announc.">
        <title>Draft Genome Sequences of Type Strains of Gordonibacter faecihominis, Paraeggerthella hongkongensis, Parvibacter caecicola,Slackia equolifaciens, Slackia faecicanis, and Slackia isoflavoniconvertens.</title>
        <authorList>
            <person name="Danylec N."/>
            <person name="Stoll D.A."/>
            <person name="Dotsch A."/>
            <person name="Huch M."/>
        </authorList>
    </citation>
    <scope>NUCLEOTIDE SEQUENCE</scope>
    <source>
        <strain evidence="17">DSM 16107</strain>
    </source>
</reference>
<dbReference type="CDD" id="cd02064">
    <property type="entry name" value="FAD_synthetase_N"/>
    <property type="match status" value="1"/>
</dbReference>
<evidence type="ECO:0000256" key="8">
    <source>
        <dbReference type="ARBA" id="ARBA00022777"/>
    </source>
</evidence>
<comment type="similarity">
    <text evidence="14">Belongs to the ribF family.</text>
</comment>
<dbReference type="InterPro" id="IPR023468">
    <property type="entry name" value="Riboflavin_kinase"/>
</dbReference>
<dbReference type="Proteomes" id="UP000253817">
    <property type="component" value="Unassembled WGS sequence"/>
</dbReference>
<dbReference type="InterPro" id="IPR015865">
    <property type="entry name" value="Riboflavin_kinase_bac/euk"/>
</dbReference>
<reference evidence="19" key="2">
    <citation type="submission" date="2018-05" db="EMBL/GenBank/DDBJ databases">
        <title>Genome Sequencing of selected type strains of the family Eggerthellaceae.</title>
        <authorList>
            <person name="Danylec N."/>
            <person name="Stoll D.A."/>
            <person name="Doetsch A."/>
            <person name="Huch M."/>
        </authorList>
    </citation>
    <scope>NUCLEOTIDE SEQUENCE [LARGE SCALE GENOMIC DNA]</scope>
    <source>
        <strain evidence="19">DSM 16107</strain>
    </source>
</reference>
<dbReference type="GO" id="GO:0008531">
    <property type="term" value="F:riboflavin kinase activity"/>
    <property type="evidence" value="ECO:0007669"/>
    <property type="project" value="UniProtKB-UniRule"/>
</dbReference>
<keyword evidence="11" id="KW-0511">Multifunctional enzyme</keyword>
<evidence type="ECO:0000256" key="1">
    <source>
        <dbReference type="ARBA" id="ARBA00004726"/>
    </source>
</evidence>
<dbReference type="Proteomes" id="UP000270112">
    <property type="component" value="Unassembled WGS sequence"/>
</dbReference>
<dbReference type="InterPro" id="IPR014729">
    <property type="entry name" value="Rossmann-like_a/b/a_fold"/>
</dbReference>
<dbReference type="Gene3D" id="3.40.50.620">
    <property type="entry name" value="HUPs"/>
    <property type="match status" value="1"/>
</dbReference>
<reference evidence="16 18" key="1">
    <citation type="journal article" date="2018" name="Elife">
        <title>Discovery and characterization of a prevalent human gut bacterial enzyme sufficient for the inactivation of a family of plant toxins.</title>
        <authorList>
            <person name="Koppel N."/>
            <person name="Bisanz J.E."/>
            <person name="Pandelia M.E."/>
            <person name="Turnbaugh P.J."/>
            <person name="Balskus E.P."/>
        </authorList>
    </citation>
    <scope>NUCLEOTIDE SEQUENCE [LARGE SCALE GENOMIC DNA]</scope>
    <source>
        <strain evidence="16 18">DSM 16107</strain>
    </source>
</reference>
<evidence type="ECO:0000256" key="6">
    <source>
        <dbReference type="ARBA" id="ARBA00022695"/>
    </source>
</evidence>
<dbReference type="AlphaFoldDB" id="A0A3N0IX68"/>
<dbReference type="InterPro" id="IPR002606">
    <property type="entry name" value="Riboflavin_kinase_bac"/>
</dbReference>
<dbReference type="EC" id="2.7.7.2" evidence="14"/>
<evidence type="ECO:0000256" key="2">
    <source>
        <dbReference type="ARBA" id="ARBA00005201"/>
    </source>
</evidence>
<dbReference type="EMBL" id="QICC01000032">
    <property type="protein sequence ID" value="RNM41591.1"/>
    <property type="molecule type" value="Genomic_DNA"/>
</dbReference>
<sequence length="307" mass="33747">MAEIYRVDESFDHAFFKGTSCAFGVFDGVHRGHRFLLDCARTTARETGGRSVALTFDIDPDEVFHPARLKKLMTNEERVAMLAESGVDAVVVLPFTRDFAASSPEEFLLQTFDGTVPSCLHVGYDFKFGARASGTVRDLDSWAMTGGTNVQAHDLKSDDGAPITATRIRLLLADGDIHEANHLLGRPYFMTGTVEPGRGEGADLGFRTANLVVPDQMRPLGDGVYAAWATVDGARYKAAVNVGVAATFADRATATCEVHLLDFEGDLYGKRIKVEFLHWLRAMRKFDSVDELIATVKSNIAWVREHL</sequence>
<dbReference type="EC" id="2.7.1.26" evidence="14"/>
<protein>
    <recommendedName>
        <fullName evidence="14">Riboflavin biosynthesis protein</fullName>
    </recommendedName>
    <domain>
        <recommendedName>
            <fullName evidence="14">Riboflavin kinase</fullName>
            <ecNumber evidence="14">2.7.1.26</ecNumber>
        </recommendedName>
        <alternativeName>
            <fullName evidence="14">Flavokinase</fullName>
        </alternativeName>
    </domain>
    <domain>
        <recommendedName>
            <fullName evidence="14">FMN adenylyltransferase</fullName>
            <ecNumber evidence="14">2.7.7.2</ecNumber>
        </recommendedName>
        <alternativeName>
            <fullName evidence="14">FAD pyrophosphorylase</fullName>
        </alternativeName>
        <alternativeName>
            <fullName evidence="14">FAD synthase</fullName>
        </alternativeName>
    </domain>
</protein>
<feature type="domain" description="Riboflavin kinase" evidence="15">
    <location>
        <begin position="183"/>
        <end position="304"/>
    </location>
</feature>
<keyword evidence="7 14" id="KW-0547">Nucleotide-binding</keyword>
<evidence type="ECO:0000256" key="7">
    <source>
        <dbReference type="ARBA" id="ARBA00022741"/>
    </source>
</evidence>
<keyword evidence="5 14" id="KW-0808">Transferase</keyword>
<evidence type="ECO:0000259" key="15">
    <source>
        <dbReference type="SMART" id="SM00904"/>
    </source>
</evidence>
<dbReference type="RefSeq" id="WP_114547319.1">
    <property type="nucleotide sequence ID" value="NZ_CATYLB010000003.1"/>
</dbReference>
<dbReference type="InterPro" id="IPR023465">
    <property type="entry name" value="Riboflavin_kinase_dom_sf"/>
</dbReference>
<evidence type="ECO:0000313" key="17">
    <source>
        <dbReference type="EMBL" id="RNM41591.1"/>
    </source>
</evidence>
<dbReference type="NCBIfam" id="TIGR00083">
    <property type="entry name" value="ribF"/>
    <property type="match status" value="1"/>
</dbReference>
<keyword evidence="4 14" id="KW-0288">FMN</keyword>
<dbReference type="GO" id="GO:0009231">
    <property type="term" value="P:riboflavin biosynthetic process"/>
    <property type="evidence" value="ECO:0007669"/>
    <property type="project" value="InterPro"/>
</dbReference>
<keyword evidence="18" id="KW-1185">Reference proteome</keyword>
<evidence type="ECO:0000256" key="5">
    <source>
        <dbReference type="ARBA" id="ARBA00022679"/>
    </source>
</evidence>
<dbReference type="GO" id="GO:0005524">
    <property type="term" value="F:ATP binding"/>
    <property type="evidence" value="ECO:0007669"/>
    <property type="project" value="UniProtKB-UniRule"/>
</dbReference>
<name>A0A3N0IX68_9ACTN</name>
<keyword evidence="9 14" id="KW-0274">FAD</keyword>
<dbReference type="InterPro" id="IPR015864">
    <property type="entry name" value="FAD_synthase"/>
</dbReference>
<dbReference type="OrthoDB" id="9803667at2"/>